<dbReference type="EMBL" id="JACYNR010000002">
    <property type="protein sequence ID" value="MBD8125077.1"/>
    <property type="molecule type" value="Genomic_DNA"/>
</dbReference>
<evidence type="ECO:0000313" key="2">
    <source>
        <dbReference type="Proteomes" id="UP000610459"/>
    </source>
</evidence>
<protein>
    <submittedName>
        <fullName evidence="1">Uncharacterized protein</fullName>
    </submittedName>
</protein>
<evidence type="ECO:0000313" key="1">
    <source>
        <dbReference type="EMBL" id="MBD8125077.1"/>
    </source>
</evidence>
<sequence>MRRHHEVQRFVSDLKKFSNNECSLLGLTSNAHYETFAMQLIDSIRRIQYVEAINNKNNYSLLRMEPNSIHFDPLIAAKLHNEKGHYDEACWLIFLSTHFGKNIKTKWQLCRDIYSGLGTITWTWENITDNFEGFERWYKKSSSHLVSTSKERQYGNHRKYETLKDDSRRSIPKVFKSYIEFIGNTKSHEARFSEAETISTGPDLLFEILYSNMRSVISFGRTAKFDYLTMLRKTNLLNLEPGHLFLNGSTGPIKGCRLLFSNNKGGVDSVSELNEKLSLLADILPIGYLKMQVLEDALCNWQKSPDSYKYFGG</sequence>
<keyword evidence="2" id="KW-1185">Reference proteome</keyword>
<accession>A0ACC5PJE3</accession>
<comment type="caution">
    <text evidence="1">The sequence shown here is derived from an EMBL/GenBank/DDBJ whole genome shotgun (WGS) entry which is preliminary data.</text>
</comment>
<proteinExistence type="predicted"/>
<reference evidence="1 2" key="1">
    <citation type="journal article" date="2020" name="FEMS Microbiol. Ecol.">
        <title>Temporal dynamics of bacterial communities during seed development and maturation.</title>
        <authorList>
            <person name="Chesneau G."/>
            <person name="Torres-Cortes G."/>
            <person name="Briand M."/>
            <person name="Darrasse A."/>
            <person name="Preveaux A."/>
            <person name="Marais C."/>
            <person name="Jacques M.A."/>
            <person name="Shade A."/>
            <person name="Barret M."/>
        </authorList>
    </citation>
    <scope>NUCLEOTIDE SEQUENCE [LARGE SCALE GENOMIC DNA]</scope>
    <source>
        <strain evidence="1 2">CFBP13709</strain>
    </source>
</reference>
<name>A0ACC5PJE3_ENTAG</name>
<organism evidence="1 2">
    <name type="scientific">Enterobacter agglomerans</name>
    <name type="common">Erwinia herbicola</name>
    <name type="synonym">Pantoea agglomerans</name>
    <dbReference type="NCBI Taxonomy" id="549"/>
    <lineage>
        <taxon>Bacteria</taxon>
        <taxon>Pseudomonadati</taxon>
        <taxon>Pseudomonadota</taxon>
        <taxon>Gammaproteobacteria</taxon>
        <taxon>Enterobacterales</taxon>
        <taxon>Erwiniaceae</taxon>
        <taxon>Pantoea</taxon>
        <taxon>Pantoea agglomerans group</taxon>
    </lineage>
</organism>
<dbReference type="Proteomes" id="UP000610459">
    <property type="component" value="Unassembled WGS sequence"/>
</dbReference>
<gene>
    <name evidence="1" type="ORF">IFT41_02945</name>
</gene>